<dbReference type="GO" id="GO:0004553">
    <property type="term" value="F:hydrolase activity, hydrolyzing O-glycosyl compounds"/>
    <property type="evidence" value="ECO:0007669"/>
    <property type="project" value="InterPro"/>
</dbReference>
<dbReference type="InterPro" id="IPR001362">
    <property type="entry name" value="Glyco_hydro_32"/>
</dbReference>
<dbReference type="InterPro" id="IPR051214">
    <property type="entry name" value="GH32_Enzymes"/>
</dbReference>
<proteinExistence type="predicted"/>
<dbReference type="PANTHER" id="PTHR43101:SF1">
    <property type="entry name" value="BETA-FRUCTOSIDASE"/>
    <property type="match status" value="1"/>
</dbReference>
<dbReference type="SUPFAM" id="SSF75005">
    <property type="entry name" value="Arabinanase/levansucrase/invertase"/>
    <property type="match status" value="1"/>
</dbReference>
<evidence type="ECO:0000313" key="3">
    <source>
        <dbReference type="Proteomes" id="UP000262172"/>
    </source>
</evidence>
<accession>A0A371NPF1</accession>
<dbReference type="PANTHER" id="PTHR43101">
    <property type="entry name" value="BETA-FRUCTOSIDASE"/>
    <property type="match status" value="1"/>
</dbReference>
<dbReference type="OrthoDB" id="9759709at2"/>
<dbReference type="Pfam" id="PF08244">
    <property type="entry name" value="Glyco_hydro_32C"/>
    <property type="match status" value="1"/>
</dbReference>
<keyword evidence="2" id="KW-0378">Hydrolase</keyword>
<dbReference type="Gene3D" id="2.115.10.20">
    <property type="entry name" value="Glycosyl hydrolase domain, family 43"/>
    <property type="match status" value="1"/>
</dbReference>
<evidence type="ECO:0000259" key="1">
    <source>
        <dbReference type="Pfam" id="PF08244"/>
    </source>
</evidence>
<reference evidence="2 3" key="1">
    <citation type="submission" date="2018-08" db="EMBL/GenBank/DDBJ databases">
        <title>Isolation, diversity and antifungal activity of Actinobacteria from cow dung.</title>
        <authorList>
            <person name="Ling L."/>
        </authorList>
    </citation>
    <scope>NUCLEOTIDE SEQUENCE [LARGE SCALE GENOMIC DNA]</scope>
    <source>
        <strain evidence="2 3">NEAU-LLE</strain>
    </source>
</reference>
<dbReference type="Proteomes" id="UP000262172">
    <property type="component" value="Unassembled WGS sequence"/>
</dbReference>
<sequence>MSAFFQPRHGWVGDVIPFQQDGVFHLWYLFADRIAADDGRPANGMPWHLVTTSDFVTFVDHGEAVPSGGPDAEDFNVYTGSVVIDDEGTAHLFSTAQNPRRLGADGRPLQLVAHATSRDGLRDWTKHPELTFGAPAGYESGDWRDPFVFRDGDLWRMLVAARHEDGPDRRRGTVAQLTSSDLDSWTPVEPLWDPRRYIAHECPDVFQWGDWWYLVYSEFTDAFCTRYRIARSPQGPWLLPPGDDQIDTRAFYAAKTVERDSRRYFVGWIATREGGTDDGPWQWAGTMSTLEADQHPDGALTFRFPDEMLASFEATTDAGMPALPAELDAAERYADVIGTEDLPDAFLLTAELELGAGLEEAGLLIRSTADGGEAGAIRLEPRRSRVVFDRWPRAVTGGEQWQISGDVPFEFERPCRLEPGRHRIEIVVDGEIVVAVLDRQVALSTRLYRRAGERIGFFANGGAAELISLHIRTRA</sequence>
<dbReference type="RefSeq" id="WP_116243566.1">
    <property type="nucleotide sequence ID" value="NZ_QUAB01000048.1"/>
</dbReference>
<dbReference type="CDD" id="cd08995">
    <property type="entry name" value="GH32_EcAec43-like"/>
    <property type="match status" value="1"/>
</dbReference>
<dbReference type="SMART" id="SM00640">
    <property type="entry name" value="Glyco_32"/>
    <property type="match status" value="1"/>
</dbReference>
<evidence type="ECO:0000313" key="2">
    <source>
        <dbReference type="EMBL" id="REJ04048.1"/>
    </source>
</evidence>
<gene>
    <name evidence="2" type="ORF">DY023_17225</name>
</gene>
<protein>
    <submittedName>
        <fullName evidence="2">Glycoside hydrolase</fullName>
    </submittedName>
</protein>
<keyword evidence="3" id="KW-1185">Reference proteome</keyword>
<dbReference type="Gene3D" id="2.60.120.560">
    <property type="entry name" value="Exo-inulinase, domain 1"/>
    <property type="match status" value="1"/>
</dbReference>
<dbReference type="AlphaFoldDB" id="A0A371NPF1"/>
<dbReference type="GO" id="GO:0005975">
    <property type="term" value="P:carbohydrate metabolic process"/>
    <property type="evidence" value="ECO:0007669"/>
    <property type="project" value="InterPro"/>
</dbReference>
<dbReference type="InterPro" id="IPR013189">
    <property type="entry name" value="Glyco_hydro_32_C"/>
</dbReference>
<comment type="caution">
    <text evidence="2">The sequence shown here is derived from an EMBL/GenBank/DDBJ whole genome shotgun (WGS) entry which is preliminary data.</text>
</comment>
<dbReference type="InterPro" id="IPR023296">
    <property type="entry name" value="Glyco_hydro_beta-prop_sf"/>
</dbReference>
<feature type="domain" description="Glycosyl hydrolase family 32 C-terminal" evidence="1">
    <location>
        <begin position="346"/>
        <end position="471"/>
    </location>
</feature>
<organism evidence="2 3">
    <name type="scientific">Microbacterium bovistercoris</name>
    <dbReference type="NCBI Taxonomy" id="2293570"/>
    <lineage>
        <taxon>Bacteria</taxon>
        <taxon>Bacillati</taxon>
        <taxon>Actinomycetota</taxon>
        <taxon>Actinomycetes</taxon>
        <taxon>Micrococcales</taxon>
        <taxon>Microbacteriaceae</taxon>
        <taxon>Microbacterium</taxon>
    </lineage>
</organism>
<name>A0A371NPF1_9MICO</name>
<dbReference type="EMBL" id="QUAB01000048">
    <property type="protein sequence ID" value="REJ04048.1"/>
    <property type="molecule type" value="Genomic_DNA"/>
</dbReference>